<dbReference type="InParanoid" id="A0A1C7N823"/>
<keyword evidence="6" id="KW-0496">Mitochondrion</keyword>
<evidence type="ECO:0000256" key="4">
    <source>
        <dbReference type="ARBA" id="ARBA00022840"/>
    </source>
</evidence>
<comment type="caution">
    <text evidence="8">The sequence shown here is derived from an EMBL/GenBank/DDBJ whole genome shotgun (WGS) entry which is preliminary data.</text>
</comment>
<dbReference type="InterPro" id="IPR039028">
    <property type="entry name" value="BCKD/PDK"/>
</dbReference>
<gene>
    <name evidence="8" type="primary">PDK</name>
    <name evidence="8" type="ORF">A0J61_06729</name>
</gene>
<dbReference type="InterPro" id="IPR018955">
    <property type="entry name" value="BCDHK/PDK_N"/>
</dbReference>
<dbReference type="GO" id="GO:0005524">
    <property type="term" value="F:ATP binding"/>
    <property type="evidence" value="ECO:0007669"/>
    <property type="project" value="UniProtKB-UniRule"/>
</dbReference>
<evidence type="ECO:0000256" key="2">
    <source>
        <dbReference type="ARBA" id="ARBA00022741"/>
    </source>
</evidence>
<dbReference type="PANTHER" id="PTHR11947:SF3">
    <property type="entry name" value="[PYRUVATE DEHYDROGENASE (ACETYL-TRANSFERRING)] KINASE, MITOCHONDRIAL"/>
    <property type="match status" value="1"/>
</dbReference>
<keyword evidence="4 6" id="KW-0067">ATP-binding</keyword>
<comment type="catalytic activity">
    <reaction evidence="5">
        <text>L-seryl-[pyruvate dehydrogenase E1 alpha subunit] + ATP = O-phospho-L-seryl-[pyruvate dehydrogenase E1 alpha subunit] + ADP + H(+)</text>
        <dbReference type="Rhea" id="RHEA:23052"/>
        <dbReference type="Rhea" id="RHEA-COMP:13689"/>
        <dbReference type="Rhea" id="RHEA-COMP:13690"/>
        <dbReference type="ChEBI" id="CHEBI:15378"/>
        <dbReference type="ChEBI" id="CHEBI:29999"/>
        <dbReference type="ChEBI" id="CHEBI:30616"/>
        <dbReference type="ChEBI" id="CHEBI:83421"/>
        <dbReference type="ChEBI" id="CHEBI:456216"/>
        <dbReference type="EC" id="2.7.11.2"/>
    </reaction>
</comment>
<dbReference type="GO" id="GO:0005759">
    <property type="term" value="C:mitochondrial matrix"/>
    <property type="evidence" value="ECO:0007669"/>
    <property type="project" value="UniProtKB-SubCell"/>
</dbReference>
<evidence type="ECO:0000256" key="1">
    <source>
        <dbReference type="ARBA" id="ARBA00022679"/>
    </source>
</evidence>
<dbReference type="AlphaFoldDB" id="A0A1C7N823"/>
<evidence type="ECO:0000256" key="5">
    <source>
        <dbReference type="ARBA" id="ARBA00048201"/>
    </source>
</evidence>
<keyword evidence="8" id="KW-0670">Pyruvate</keyword>
<feature type="domain" description="Branched-chain alpha-ketoacid dehydrogenase kinase/Pyruvate dehydrogenase kinase N-terminal" evidence="7">
    <location>
        <begin position="28"/>
        <end position="130"/>
    </location>
</feature>
<evidence type="ECO:0000256" key="3">
    <source>
        <dbReference type="ARBA" id="ARBA00022777"/>
    </source>
</evidence>
<evidence type="ECO:0000256" key="6">
    <source>
        <dbReference type="RuleBase" id="RU366032"/>
    </source>
</evidence>
<reference evidence="8 9" key="1">
    <citation type="submission" date="2016-03" db="EMBL/GenBank/DDBJ databases">
        <title>Choanephora cucurbitarum.</title>
        <authorList>
            <person name="Min B."/>
            <person name="Park H."/>
            <person name="Park J.-H."/>
            <person name="Shin H.-D."/>
            <person name="Choi I.-G."/>
        </authorList>
    </citation>
    <scope>NUCLEOTIDE SEQUENCE [LARGE SCALE GENOMIC DNA]</scope>
    <source>
        <strain evidence="8 9">KUS-F28377</strain>
    </source>
</reference>
<dbReference type="PANTHER" id="PTHR11947">
    <property type="entry name" value="PYRUVATE DEHYDROGENASE KINASE"/>
    <property type="match status" value="1"/>
</dbReference>
<evidence type="ECO:0000313" key="9">
    <source>
        <dbReference type="Proteomes" id="UP000093000"/>
    </source>
</evidence>
<dbReference type="EC" id="2.7.11.-" evidence="6"/>
<evidence type="ECO:0000313" key="8">
    <source>
        <dbReference type="EMBL" id="OBZ85221.1"/>
    </source>
</evidence>
<comment type="similarity">
    <text evidence="6">Belongs to the PDK/BCKDK protein kinase family.</text>
</comment>
<protein>
    <recommendedName>
        <fullName evidence="6">Protein-serine/threonine kinase</fullName>
        <ecNumber evidence="6">2.7.11.-</ecNumber>
    </recommendedName>
</protein>
<comment type="subcellular location">
    <subcellularLocation>
        <location evidence="6">Mitochondrion matrix</location>
    </subcellularLocation>
</comment>
<keyword evidence="2 6" id="KW-0547">Nucleotide-binding</keyword>
<name>A0A1C7N823_9FUNG</name>
<dbReference type="Pfam" id="PF10436">
    <property type="entry name" value="BCDHK_Adom3"/>
    <property type="match status" value="1"/>
</dbReference>
<proteinExistence type="inferred from homology"/>
<keyword evidence="3 6" id="KW-0418">Kinase</keyword>
<dbReference type="STRING" id="101091.A0A1C7N823"/>
<dbReference type="OrthoDB" id="2269686at2759"/>
<dbReference type="Gene3D" id="1.20.140.20">
    <property type="entry name" value="Alpha-ketoacid/pyruvate dehydrogenase kinase, N-terminal domain"/>
    <property type="match status" value="1"/>
</dbReference>
<sequence>MEMLQSHIIHVLPRRLLASFWATPETRISLSHLMKPSNNQSPIAITSAFLCNELPVRYTHILRLLSTLSHESLESPIIRNVAHNYLRAICTLLHPSLRQTSPKGFAKVLTQLRQTQSLNLIRLKYALLSVPTTTSIALLDHIHTIHSGIHCLLDQRLSWDEHQNNHAQLICPERIAHQAVEDAQRTFSKTWHDLPEIVIQRDTAINKRHATPPSQFIYLPQMLHRILYESILLSLKAQVVQTREREGQLSWFQRRFQPKPLSLRIFGGPTSIGFRLDAAAPLLKEDLLPSIPRDLMGIPLCSSVLSQTSGDQVNDETLGDPSLMEWVAMSGWRSARSLAKHWGGNLEAVTVDGLGSTLYLALDRDPQLTEHYVSSKALAASANHLLRHHRRTSAVVASNDTTLSLQAAATQLDAFLYAISDSQQSTMINPQPHYHHHSVSLTAAVGHA</sequence>
<organism evidence="8 9">
    <name type="scientific">Choanephora cucurbitarum</name>
    <dbReference type="NCBI Taxonomy" id="101091"/>
    <lineage>
        <taxon>Eukaryota</taxon>
        <taxon>Fungi</taxon>
        <taxon>Fungi incertae sedis</taxon>
        <taxon>Mucoromycota</taxon>
        <taxon>Mucoromycotina</taxon>
        <taxon>Mucoromycetes</taxon>
        <taxon>Mucorales</taxon>
        <taxon>Mucorineae</taxon>
        <taxon>Choanephoraceae</taxon>
        <taxon>Choanephoroideae</taxon>
        <taxon>Choanephora</taxon>
    </lineage>
</organism>
<accession>A0A1C7N823</accession>
<dbReference type="GO" id="GO:0004740">
    <property type="term" value="F:pyruvate dehydrogenase (acetyl-transferring) kinase activity"/>
    <property type="evidence" value="ECO:0007669"/>
    <property type="project" value="UniProtKB-EC"/>
</dbReference>
<dbReference type="InterPro" id="IPR036784">
    <property type="entry name" value="AK/P_DHK_N_sf"/>
</dbReference>
<dbReference type="SUPFAM" id="SSF69012">
    <property type="entry name" value="alpha-ketoacid dehydrogenase kinase, N-terminal domain"/>
    <property type="match status" value="1"/>
</dbReference>
<dbReference type="EMBL" id="LUGH01000421">
    <property type="protein sequence ID" value="OBZ85221.1"/>
    <property type="molecule type" value="Genomic_DNA"/>
</dbReference>
<keyword evidence="1 6" id="KW-0808">Transferase</keyword>
<keyword evidence="9" id="KW-1185">Reference proteome</keyword>
<evidence type="ECO:0000259" key="7">
    <source>
        <dbReference type="Pfam" id="PF10436"/>
    </source>
</evidence>
<dbReference type="GO" id="GO:0010906">
    <property type="term" value="P:regulation of glucose metabolic process"/>
    <property type="evidence" value="ECO:0007669"/>
    <property type="project" value="TreeGrafter"/>
</dbReference>
<dbReference type="Proteomes" id="UP000093000">
    <property type="component" value="Unassembled WGS sequence"/>
</dbReference>